<sequence>MGKDYIGASRYPESVQAEEMRKHRLEALARDIKFHTRLRDGINASSA</sequence>
<comment type="caution">
    <text evidence="1">The sequence shown here is derived from an EMBL/GenBank/DDBJ whole genome shotgun (WGS) entry which is preliminary data.</text>
</comment>
<organism evidence="1 2">
    <name type="scientific">Legionella pneumophila</name>
    <dbReference type="NCBI Taxonomy" id="446"/>
    <lineage>
        <taxon>Bacteria</taxon>
        <taxon>Pseudomonadati</taxon>
        <taxon>Pseudomonadota</taxon>
        <taxon>Gammaproteobacteria</taxon>
        <taxon>Legionellales</taxon>
        <taxon>Legionellaceae</taxon>
        <taxon>Legionella</taxon>
    </lineage>
</organism>
<dbReference type="RefSeq" id="WP_013101444.1">
    <property type="nucleotide sequence ID" value="NZ_AP024961.1"/>
</dbReference>
<dbReference type="AlphaFoldDB" id="A0AAP3HCJ9"/>
<gene>
    <name evidence="1" type="ORF">O6C86_07255</name>
</gene>
<protein>
    <submittedName>
        <fullName evidence="1">Uncharacterized protein</fullName>
    </submittedName>
</protein>
<evidence type="ECO:0000313" key="2">
    <source>
        <dbReference type="Proteomes" id="UP001071279"/>
    </source>
</evidence>
<dbReference type="EMBL" id="JAPXIC010000040">
    <property type="protein sequence ID" value="MCZ4719013.1"/>
    <property type="molecule type" value="Genomic_DNA"/>
</dbReference>
<evidence type="ECO:0000313" key="1">
    <source>
        <dbReference type="EMBL" id="MCZ4719013.1"/>
    </source>
</evidence>
<accession>A0AAP3HCJ9</accession>
<reference evidence="1" key="1">
    <citation type="submission" date="2022-12" db="EMBL/GenBank/DDBJ databases">
        <title>Comparative genomics of Legionella pneumophila isolates from the West Bank and Germany support molecular epidemiology of Legionnaires disease.</title>
        <authorList>
            <person name="Zayed A.R."/>
            <person name="Bitar D.M."/>
            <person name="Steinert M."/>
            <person name="Lueck C."/>
            <person name="Brettar I."/>
            <person name="Hoefle M.G."/>
            <person name="Bunk B."/>
        </authorList>
    </citation>
    <scope>NUCLEOTIDE SEQUENCE</scope>
    <source>
        <strain evidence="1">H23</strain>
    </source>
</reference>
<name>A0AAP3HCJ9_LEGPN</name>
<proteinExistence type="predicted"/>
<dbReference type="Proteomes" id="UP001071279">
    <property type="component" value="Unassembled WGS sequence"/>
</dbReference>